<protein>
    <recommendedName>
        <fullName evidence="1">Aminoglycoside phosphotransferase domain-containing protein</fullName>
    </recommendedName>
</protein>
<sequence>MSSQAETFHQTHPLEESVVREFLEKKLGVKPLSVTSPPEIWAAYHKIYVATFEHQGDLFLRVSKPAIPEWKTRNEVACITWVRKHIPTCPAPDVVAWSATTDELGYEYVLLRRLPGRDLGAIYLDLTEDDMTHVIRQVADMCIAMAKLPFDKIGGLTMSDTGVIEPGPVIEETSYEMDHFLQFWNDEVRFEQLQLGGPFDTITEYFIARLQRDLFVLAAHPRCAGLRHTLDPLIRELVDSLSHNSVVQKHLDGKPLVMAHQDLHLGNLLWDHHLTGVLDWEFSGITPIDQWIRRNTFQGFSQDINDRAVIWKKQLAEEIRAKDPHISDMLHMAPIKDKLLTLISLSYWIVHCTVTDTQSDDRKAWLQRFINTLADYKAIVQALE</sequence>
<dbReference type="InterPro" id="IPR051678">
    <property type="entry name" value="AGP_Transferase"/>
</dbReference>
<dbReference type="InterPro" id="IPR002575">
    <property type="entry name" value="Aminoglycoside_PTrfase"/>
</dbReference>
<proteinExistence type="predicted"/>
<reference evidence="2" key="1">
    <citation type="submission" date="2020-12" db="EMBL/GenBank/DDBJ databases">
        <title>Metabolic potential, ecology and presence of endohyphal bacteria is reflected in genomic diversity of Mucoromycotina.</title>
        <authorList>
            <person name="Muszewska A."/>
            <person name="Okrasinska A."/>
            <person name="Steczkiewicz K."/>
            <person name="Drgas O."/>
            <person name="Orlowska M."/>
            <person name="Perlinska-Lenart U."/>
            <person name="Aleksandrzak-Piekarczyk T."/>
            <person name="Szatraj K."/>
            <person name="Zielenkiewicz U."/>
            <person name="Pilsyk S."/>
            <person name="Malc E."/>
            <person name="Mieczkowski P."/>
            <person name="Kruszewska J.S."/>
            <person name="Biernat P."/>
            <person name="Pawlowska J."/>
        </authorList>
    </citation>
    <scope>NUCLEOTIDE SEQUENCE</scope>
    <source>
        <strain evidence="2">WA0000051536</strain>
    </source>
</reference>
<evidence type="ECO:0000313" key="2">
    <source>
        <dbReference type="EMBL" id="KAG2177716.1"/>
    </source>
</evidence>
<keyword evidence="3" id="KW-1185">Reference proteome</keyword>
<dbReference type="SUPFAM" id="SSF56112">
    <property type="entry name" value="Protein kinase-like (PK-like)"/>
    <property type="match status" value="1"/>
</dbReference>
<dbReference type="Pfam" id="PF01636">
    <property type="entry name" value="APH"/>
    <property type="match status" value="1"/>
</dbReference>
<dbReference type="InterPro" id="IPR011009">
    <property type="entry name" value="Kinase-like_dom_sf"/>
</dbReference>
<feature type="domain" description="Aminoglycoside phosphotransferase" evidence="1">
    <location>
        <begin position="50"/>
        <end position="288"/>
    </location>
</feature>
<dbReference type="Proteomes" id="UP000612746">
    <property type="component" value="Unassembled WGS sequence"/>
</dbReference>
<dbReference type="OrthoDB" id="2831558at2759"/>
<accession>A0A8H7PPI4</accession>
<comment type="caution">
    <text evidence="2">The sequence shown here is derived from an EMBL/GenBank/DDBJ whole genome shotgun (WGS) entry which is preliminary data.</text>
</comment>
<name>A0A8H7PPI4_9FUNG</name>
<dbReference type="EMBL" id="JAEPRA010000012">
    <property type="protein sequence ID" value="KAG2177716.1"/>
    <property type="molecule type" value="Genomic_DNA"/>
</dbReference>
<organism evidence="2 3">
    <name type="scientific">Umbelopsis vinacea</name>
    <dbReference type="NCBI Taxonomy" id="44442"/>
    <lineage>
        <taxon>Eukaryota</taxon>
        <taxon>Fungi</taxon>
        <taxon>Fungi incertae sedis</taxon>
        <taxon>Mucoromycota</taxon>
        <taxon>Mucoromycotina</taxon>
        <taxon>Umbelopsidomycetes</taxon>
        <taxon>Umbelopsidales</taxon>
        <taxon>Umbelopsidaceae</taxon>
        <taxon>Umbelopsis</taxon>
    </lineage>
</organism>
<dbReference type="PANTHER" id="PTHR21310:SF15">
    <property type="entry name" value="AMINOGLYCOSIDE PHOSPHOTRANSFERASE DOMAIN-CONTAINING PROTEIN"/>
    <property type="match status" value="1"/>
</dbReference>
<dbReference type="PANTHER" id="PTHR21310">
    <property type="entry name" value="AMINOGLYCOSIDE PHOSPHOTRANSFERASE-RELATED-RELATED"/>
    <property type="match status" value="1"/>
</dbReference>
<evidence type="ECO:0000259" key="1">
    <source>
        <dbReference type="Pfam" id="PF01636"/>
    </source>
</evidence>
<dbReference type="Gene3D" id="3.90.1200.10">
    <property type="match status" value="1"/>
</dbReference>
<gene>
    <name evidence="2" type="ORF">INT44_008230</name>
</gene>
<dbReference type="AlphaFoldDB" id="A0A8H7PPI4"/>
<evidence type="ECO:0000313" key="3">
    <source>
        <dbReference type="Proteomes" id="UP000612746"/>
    </source>
</evidence>